<reference evidence="1 2" key="1">
    <citation type="submission" date="2024-09" db="EMBL/GenBank/DDBJ databases">
        <authorList>
            <person name="Sun Q."/>
            <person name="Mori K."/>
        </authorList>
    </citation>
    <scope>NUCLEOTIDE SEQUENCE [LARGE SCALE GENOMIC DNA]</scope>
    <source>
        <strain evidence="1 2">JCM 3324</strain>
    </source>
</reference>
<dbReference type="Gene3D" id="3.40.1660.10">
    <property type="entry name" value="EreA-like (biosynthetic domain)"/>
    <property type="match status" value="1"/>
</dbReference>
<dbReference type="PIRSF" id="PIRSF036794">
    <property type="entry name" value="UCP_erythr_ester"/>
    <property type="match status" value="1"/>
</dbReference>
<dbReference type="Gene3D" id="3.30.1870.10">
    <property type="entry name" value="EreA-like, domain 2"/>
    <property type="match status" value="1"/>
</dbReference>
<evidence type="ECO:0000313" key="2">
    <source>
        <dbReference type="Proteomes" id="UP001589568"/>
    </source>
</evidence>
<dbReference type="SUPFAM" id="SSF159501">
    <property type="entry name" value="EreA/ChaN-like"/>
    <property type="match status" value="1"/>
</dbReference>
<keyword evidence="2" id="KW-1185">Reference proteome</keyword>
<dbReference type="Pfam" id="PF05139">
    <property type="entry name" value="Erythro_esteras"/>
    <property type="match status" value="1"/>
</dbReference>
<keyword evidence="1" id="KW-0378">Hydrolase</keyword>
<dbReference type="InterPro" id="IPR014622">
    <property type="entry name" value="UCP036794_erythomycin"/>
</dbReference>
<dbReference type="Proteomes" id="UP001589568">
    <property type="component" value="Unassembled WGS sequence"/>
</dbReference>
<evidence type="ECO:0000313" key="1">
    <source>
        <dbReference type="EMBL" id="MFB9476085.1"/>
    </source>
</evidence>
<protein>
    <submittedName>
        <fullName evidence="1">Erythromycin esterase family protein</fullName>
        <ecNumber evidence="1">3.1.1.-</ecNumber>
    </submittedName>
</protein>
<sequence length="386" mass="41608">MTNSPYDDLLGLLPARPRLLALGEPTHGDETLLGLRNELVRRLVEQEGYRCVAIESDCVKGLVVDDHVTSGAGDLSAVMAGGFSHGAGAAAGNRELVRWLRAYNRGRPPADRVRFAGFDAPMEMTHAASPRQALTALHAYLAAHVDTGVLPETLDRLLGPDERWTDEQAVFDPSRSIGRSDAANELRLLADDLACLLDVHAPQLVTAGGRDAWERARLYARTATGLLRYHAQMAGAAPGRVNAMMGLRDAMMAANLLALADRGPTLVHAHNRHLQRQRSTVMLGELRVDWWSAGAQVARRLGEAYAFVATAVGTIRHEGVGAPPPDTVEGVLHAMPGDRFLVAGRELDATGLVPRDSPWYGYLPLTPADLTGSDALLYIRDLPPGL</sequence>
<dbReference type="PANTHER" id="PTHR31299:SF0">
    <property type="entry name" value="ESTERASE, PUTATIVE (AFU_ORTHOLOGUE AFUA_1G05850)-RELATED"/>
    <property type="match status" value="1"/>
</dbReference>
<organism evidence="1 2">
    <name type="scientific">Nonomuraea salmonea</name>
    <dbReference type="NCBI Taxonomy" id="46181"/>
    <lineage>
        <taxon>Bacteria</taxon>
        <taxon>Bacillati</taxon>
        <taxon>Actinomycetota</taxon>
        <taxon>Actinomycetes</taxon>
        <taxon>Streptosporangiales</taxon>
        <taxon>Streptosporangiaceae</taxon>
        <taxon>Nonomuraea</taxon>
    </lineage>
</organism>
<dbReference type="InterPro" id="IPR052036">
    <property type="entry name" value="Hydrolase/PRTase-associated"/>
</dbReference>
<dbReference type="GO" id="GO:0016787">
    <property type="term" value="F:hydrolase activity"/>
    <property type="evidence" value="ECO:0007669"/>
    <property type="project" value="UniProtKB-KW"/>
</dbReference>
<comment type="caution">
    <text evidence="1">The sequence shown here is derived from an EMBL/GenBank/DDBJ whole genome shotgun (WGS) entry which is preliminary data.</text>
</comment>
<dbReference type="EMBL" id="JBHMCF010000046">
    <property type="protein sequence ID" value="MFB9476085.1"/>
    <property type="molecule type" value="Genomic_DNA"/>
</dbReference>
<accession>A0ABV5P0J4</accession>
<name>A0ABV5P0J4_9ACTN</name>
<dbReference type="PANTHER" id="PTHR31299">
    <property type="entry name" value="ESTERASE, PUTATIVE (AFU_ORTHOLOGUE AFUA_1G05850)-RELATED"/>
    <property type="match status" value="1"/>
</dbReference>
<dbReference type="InterPro" id="IPR007815">
    <property type="entry name" value="Emycin_Estase"/>
</dbReference>
<gene>
    <name evidence="1" type="ORF">ACFFR3_41880</name>
</gene>
<dbReference type="EC" id="3.1.1.-" evidence="1"/>
<dbReference type="CDD" id="cd14728">
    <property type="entry name" value="Ere-like"/>
    <property type="match status" value="1"/>
</dbReference>
<proteinExistence type="predicted"/>
<dbReference type="RefSeq" id="WP_379484940.1">
    <property type="nucleotide sequence ID" value="NZ_JBHMCF010000046.1"/>
</dbReference>